<keyword evidence="1" id="KW-1133">Transmembrane helix</keyword>
<feature type="transmembrane region" description="Helical" evidence="1">
    <location>
        <begin position="244"/>
        <end position="268"/>
    </location>
</feature>
<protein>
    <submittedName>
        <fullName evidence="2">Uncharacterized protein</fullName>
    </submittedName>
</protein>
<name>A0A8J8C9N6_9EURY</name>
<dbReference type="Proteomes" id="UP000783863">
    <property type="component" value="Unassembled WGS sequence"/>
</dbReference>
<feature type="transmembrane region" description="Helical" evidence="1">
    <location>
        <begin position="317"/>
        <end position="335"/>
    </location>
</feature>
<proteinExistence type="predicted"/>
<dbReference type="AlphaFoldDB" id="A0A8J8C9N6"/>
<feature type="transmembrane region" description="Helical" evidence="1">
    <location>
        <begin position="124"/>
        <end position="141"/>
    </location>
</feature>
<feature type="transmembrane region" description="Helical" evidence="1">
    <location>
        <begin position="147"/>
        <end position="178"/>
    </location>
</feature>
<evidence type="ECO:0000313" key="3">
    <source>
        <dbReference type="Proteomes" id="UP000783863"/>
    </source>
</evidence>
<feature type="transmembrane region" description="Helical" evidence="1">
    <location>
        <begin position="421"/>
        <end position="449"/>
    </location>
</feature>
<dbReference type="EMBL" id="RKLQ01000001">
    <property type="protein sequence ID" value="MBX0302128.1"/>
    <property type="molecule type" value="Genomic_DNA"/>
</dbReference>
<feature type="transmembrane region" description="Helical" evidence="1">
    <location>
        <begin position="388"/>
        <end position="415"/>
    </location>
</feature>
<feature type="transmembrane region" description="Helical" evidence="1">
    <location>
        <begin position="66"/>
        <end position="87"/>
    </location>
</feature>
<keyword evidence="1" id="KW-0472">Membrane</keyword>
<comment type="caution">
    <text evidence="2">The sequence shown here is derived from an EMBL/GenBank/DDBJ whole genome shotgun (WGS) entry which is preliminary data.</text>
</comment>
<feature type="transmembrane region" description="Helical" evidence="1">
    <location>
        <begin position="31"/>
        <end position="54"/>
    </location>
</feature>
<dbReference type="RefSeq" id="WP_220586377.1">
    <property type="nucleotide sequence ID" value="NZ_RKLQ01000001.1"/>
</dbReference>
<feature type="transmembrane region" description="Helical" evidence="1">
    <location>
        <begin position="347"/>
        <end position="367"/>
    </location>
</feature>
<gene>
    <name evidence="2" type="ORF">EGD98_00430</name>
</gene>
<feature type="transmembrane region" description="Helical" evidence="1">
    <location>
        <begin position="501"/>
        <end position="525"/>
    </location>
</feature>
<feature type="transmembrane region" description="Helical" evidence="1">
    <location>
        <begin position="461"/>
        <end position="481"/>
    </location>
</feature>
<accession>A0A8J8C9N6</accession>
<feature type="transmembrane region" description="Helical" evidence="1">
    <location>
        <begin position="190"/>
        <end position="206"/>
    </location>
</feature>
<evidence type="ECO:0000313" key="2">
    <source>
        <dbReference type="EMBL" id="MBX0302128.1"/>
    </source>
</evidence>
<keyword evidence="3" id="KW-1185">Reference proteome</keyword>
<evidence type="ECO:0000256" key="1">
    <source>
        <dbReference type="SAM" id="Phobius"/>
    </source>
</evidence>
<sequence>MTRLDPGRSARIARLELRRTWRTLIDSTRGLLLLAGGLVLLALYSLAIGLAAFVGGTELTGTSPEAVRFVTTVVLGGLAGTISFVVLQRTVKTNGDPDAADGLLTTVPYEDVLVGLVGAELGRVLTLLALPLSALVVGVTLGSGRPLLGAAVVVTTLVVATLATVGSYTAGLAVKLLVARSAFVARHRTALGAVASLLVLTGWVVATDENSARLVLLREAAGSPLAWTGDILLLSVPALGGDPVAAGVAAAALLGALAVASVACGWLAERVWYGDPIQPDHVFDATGRTLSDRLLADRVMTETRVVAQKSWLRAKRAPFTVQFAFAPFFLIAFRLESVILEGTVPPNLPLLVGLAGAAGTGAAFTLNPLGGEERVLPLTLTAKLSGRAFVSGLVLAGALPGVTATALLVVGVGIAGGMAPVTLAATLATALSAAVAAPAIAAAAGVVFPKFGGTTVGDREVVIPSALAFGSYLAVLGIVAAPGTVATLSLLGTAPVGGPRLLAGGVAATVLLAAVAGTMGFLYAATRVGAYRLE</sequence>
<organism evidence="2 3">
    <name type="scientific">Haloarcula salinisoli</name>
    <dbReference type="NCBI Taxonomy" id="2487746"/>
    <lineage>
        <taxon>Archaea</taxon>
        <taxon>Methanobacteriati</taxon>
        <taxon>Methanobacteriota</taxon>
        <taxon>Stenosarchaea group</taxon>
        <taxon>Halobacteria</taxon>
        <taxon>Halobacteriales</taxon>
        <taxon>Haloarculaceae</taxon>
        <taxon>Haloarcula</taxon>
    </lineage>
</organism>
<keyword evidence="1" id="KW-0812">Transmembrane</keyword>
<reference evidence="2" key="1">
    <citation type="submission" date="2021-06" db="EMBL/GenBank/DDBJ databases">
        <title>Halomicroarcula sp. F24A a new haloarchaeum isolated from saline soil.</title>
        <authorList>
            <person name="Duran-Viseras A."/>
            <person name="Sanchez-Porro C."/>
            <person name="Ventosa A."/>
        </authorList>
    </citation>
    <scope>NUCLEOTIDE SEQUENCE</scope>
    <source>
        <strain evidence="2">F24A</strain>
    </source>
</reference>